<dbReference type="SUPFAM" id="SSF103378">
    <property type="entry name" value="2-methylcitrate dehydratase PrpD"/>
    <property type="match status" value="1"/>
</dbReference>
<comment type="similarity">
    <text evidence="1">Belongs to the PrpD family.</text>
</comment>
<evidence type="ECO:0000259" key="4">
    <source>
        <dbReference type="Pfam" id="PF19305"/>
    </source>
</evidence>
<dbReference type="InterPro" id="IPR042183">
    <property type="entry name" value="MmgE/PrpD_sf_1"/>
</dbReference>
<organism evidence="5 6">
    <name type="scientific">Ascobolus immersus RN42</name>
    <dbReference type="NCBI Taxonomy" id="1160509"/>
    <lineage>
        <taxon>Eukaryota</taxon>
        <taxon>Fungi</taxon>
        <taxon>Dikarya</taxon>
        <taxon>Ascomycota</taxon>
        <taxon>Pezizomycotina</taxon>
        <taxon>Pezizomycetes</taxon>
        <taxon>Pezizales</taxon>
        <taxon>Ascobolaceae</taxon>
        <taxon>Ascobolus</taxon>
    </lineage>
</organism>
<dbReference type="GO" id="GO:0047547">
    <property type="term" value="F:2-methylcitrate dehydratase activity"/>
    <property type="evidence" value="ECO:0007669"/>
    <property type="project" value="InterPro"/>
</dbReference>
<dbReference type="AlphaFoldDB" id="A0A3N4HZE5"/>
<sequence length="495" mass="54432">MTVKASDRGTTSNVLSGPDKVLTDIADYVHDYEINSELAYETARLCLIDTLGCGLEALNFEQCAKILGPVVPGTVVPNGTKVPGTNYQLDPIRGAFNIGTIIRWLDYNDCWLAAEWGHPSDNLGAILAVTDWIARSAKANPSAGIKVPKIKDVLEAMIKAHEIQGVLALENSFNGVGLDHVVLVKVASTAVVSKLLGLTKEQTVDAVSQAWVDGQSLRTYRHAPNTMSRKSWAAGDACSRAVNLALLVKNGGVPGIPTVLTAGHWGFYDVLFKGKEFKFQRPYGSYVMENVLFKISFPAEFHSQTACEAAMTLHSKLKELGKTSDDIASVKIRTQEAAIRIIDKKGPLHNYADRDHCIQYMVAVPLIHGRLVATDYADSVAADPRIDALREKMECVEDKTFSTDYHDPEKRSIGNAITITLKDGTVLDEVVVEYPIGHKFRRADGIPLLNEKFARHLRGRFDESKAKKIEEVSADLKSVQEMDVDSYVDLYVTEQ</sequence>
<dbReference type="InterPro" id="IPR042188">
    <property type="entry name" value="MmgE/PrpD_sf_2"/>
</dbReference>
<dbReference type="Proteomes" id="UP000275078">
    <property type="component" value="Unassembled WGS sequence"/>
</dbReference>
<evidence type="ECO:0000256" key="1">
    <source>
        <dbReference type="ARBA" id="ARBA00006174"/>
    </source>
</evidence>
<evidence type="ECO:0000259" key="3">
    <source>
        <dbReference type="Pfam" id="PF03972"/>
    </source>
</evidence>
<feature type="domain" description="MmgE/PrpD C-terminal" evidence="4">
    <location>
        <begin position="297"/>
        <end position="476"/>
    </location>
</feature>
<dbReference type="InterPro" id="IPR012705">
    <property type="entry name" value="2Me_IsoCit_deHydtase_PrpD"/>
</dbReference>
<dbReference type="NCBIfam" id="NF006943">
    <property type="entry name" value="PRK09425.1"/>
    <property type="match status" value="1"/>
</dbReference>
<reference evidence="5 6" key="1">
    <citation type="journal article" date="2018" name="Nat. Ecol. Evol.">
        <title>Pezizomycetes genomes reveal the molecular basis of ectomycorrhizal truffle lifestyle.</title>
        <authorList>
            <person name="Murat C."/>
            <person name="Payen T."/>
            <person name="Noel B."/>
            <person name="Kuo A."/>
            <person name="Morin E."/>
            <person name="Chen J."/>
            <person name="Kohler A."/>
            <person name="Krizsan K."/>
            <person name="Balestrini R."/>
            <person name="Da Silva C."/>
            <person name="Montanini B."/>
            <person name="Hainaut M."/>
            <person name="Levati E."/>
            <person name="Barry K.W."/>
            <person name="Belfiori B."/>
            <person name="Cichocki N."/>
            <person name="Clum A."/>
            <person name="Dockter R.B."/>
            <person name="Fauchery L."/>
            <person name="Guy J."/>
            <person name="Iotti M."/>
            <person name="Le Tacon F."/>
            <person name="Lindquist E.A."/>
            <person name="Lipzen A."/>
            <person name="Malagnac F."/>
            <person name="Mello A."/>
            <person name="Molinier V."/>
            <person name="Miyauchi S."/>
            <person name="Poulain J."/>
            <person name="Riccioni C."/>
            <person name="Rubini A."/>
            <person name="Sitrit Y."/>
            <person name="Splivallo R."/>
            <person name="Traeger S."/>
            <person name="Wang M."/>
            <person name="Zifcakova L."/>
            <person name="Wipf D."/>
            <person name="Zambonelli A."/>
            <person name="Paolocci F."/>
            <person name="Nowrousian M."/>
            <person name="Ottonello S."/>
            <person name="Baldrian P."/>
            <person name="Spatafora J.W."/>
            <person name="Henrissat B."/>
            <person name="Nagy L.G."/>
            <person name="Aury J.M."/>
            <person name="Wincker P."/>
            <person name="Grigoriev I.V."/>
            <person name="Bonfante P."/>
            <person name="Martin F.M."/>
        </authorList>
    </citation>
    <scope>NUCLEOTIDE SEQUENCE [LARGE SCALE GENOMIC DNA]</scope>
    <source>
        <strain evidence="5 6">RN42</strain>
    </source>
</reference>
<dbReference type="InterPro" id="IPR045337">
    <property type="entry name" value="MmgE_PrpD_C"/>
</dbReference>
<keyword evidence="2" id="KW-0456">Lyase</keyword>
<evidence type="ECO:0000256" key="2">
    <source>
        <dbReference type="ARBA" id="ARBA00023239"/>
    </source>
</evidence>
<keyword evidence="6" id="KW-1185">Reference proteome</keyword>
<dbReference type="PANTHER" id="PTHR16943:SF16">
    <property type="entry name" value="2-METHYLCITRATE DEHYDRATASE-RELATED"/>
    <property type="match status" value="1"/>
</dbReference>
<dbReference type="InterPro" id="IPR045336">
    <property type="entry name" value="MmgE_PrpD_N"/>
</dbReference>
<dbReference type="GO" id="GO:0005739">
    <property type="term" value="C:mitochondrion"/>
    <property type="evidence" value="ECO:0007669"/>
    <property type="project" value="TreeGrafter"/>
</dbReference>
<proteinExistence type="inferred from homology"/>
<dbReference type="InterPro" id="IPR005656">
    <property type="entry name" value="MmgE_PrpD"/>
</dbReference>
<dbReference type="Gene3D" id="3.30.1330.120">
    <property type="entry name" value="2-methylcitrate dehydratase PrpD"/>
    <property type="match status" value="1"/>
</dbReference>
<dbReference type="GO" id="GO:0051537">
    <property type="term" value="F:2 iron, 2 sulfur cluster binding"/>
    <property type="evidence" value="ECO:0007669"/>
    <property type="project" value="InterPro"/>
</dbReference>
<dbReference type="EMBL" id="ML119703">
    <property type="protein sequence ID" value="RPA79049.1"/>
    <property type="molecule type" value="Genomic_DNA"/>
</dbReference>
<evidence type="ECO:0000313" key="6">
    <source>
        <dbReference type="Proteomes" id="UP000275078"/>
    </source>
</evidence>
<dbReference type="GO" id="GO:0019679">
    <property type="term" value="P:propionate metabolic process, methylcitrate cycle"/>
    <property type="evidence" value="ECO:0007669"/>
    <property type="project" value="InterPro"/>
</dbReference>
<name>A0A3N4HZE5_ASCIM</name>
<dbReference type="NCBIfam" id="TIGR02330">
    <property type="entry name" value="prpD"/>
    <property type="match status" value="1"/>
</dbReference>
<evidence type="ECO:0000313" key="5">
    <source>
        <dbReference type="EMBL" id="RPA79049.1"/>
    </source>
</evidence>
<accession>A0A3N4HZE5</accession>
<dbReference type="Pfam" id="PF03972">
    <property type="entry name" value="MmgE_PrpD_N"/>
    <property type="match status" value="1"/>
</dbReference>
<gene>
    <name evidence="5" type="ORF">BJ508DRAFT_211472</name>
</gene>
<protein>
    <submittedName>
        <fullName evidence="5">2-methylcitrate dehydratase</fullName>
    </submittedName>
</protein>
<feature type="domain" description="MmgE/PrpD N-terminal" evidence="3">
    <location>
        <begin position="24"/>
        <end position="280"/>
    </location>
</feature>
<dbReference type="Pfam" id="PF19305">
    <property type="entry name" value="MmgE_PrpD_C"/>
    <property type="match status" value="1"/>
</dbReference>
<dbReference type="Gene3D" id="1.10.4100.10">
    <property type="entry name" value="2-methylcitrate dehydratase PrpD"/>
    <property type="match status" value="1"/>
</dbReference>
<dbReference type="STRING" id="1160509.A0A3N4HZE5"/>
<dbReference type="InterPro" id="IPR036148">
    <property type="entry name" value="MmgE/PrpD_sf"/>
</dbReference>
<dbReference type="FunFam" id="3.30.1330.120:FF:000001">
    <property type="entry name" value="2-methylcitrate dehydratase"/>
    <property type="match status" value="1"/>
</dbReference>
<dbReference type="PANTHER" id="PTHR16943">
    <property type="entry name" value="2-METHYLCITRATE DEHYDRATASE-RELATED"/>
    <property type="match status" value="1"/>
</dbReference>
<dbReference type="OrthoDB" id="10055203at2759"/>